<dbReference type="CDD" id="cd01392">
    <property type="entry name" value="HTH_LacI"/>
    <property type="match status" value="1"/>
</dbReference>
<dbReference type="SUPFAM" id="SSF47413">
    <property type="entry name" value="lambda repressor-like DNA-binding domains"/>
    <property type="match status" value="1"/>
</dbReference>
<keyword evidence="7" id="KW-1185">Reference proteome</keyword>
<dbReference type="InterPro" id="IPR010982">
    <property type="entry name" value="Lambda_DNA-bd_dom_sf"/>
</dbReference>
<gene>
    <name evidence="6" type="ORF">FHX46_000994</name>
</gene>
<keyword evidence="4" id="KW-0804">Transcription</keyword>
<dbReference type="GO" id="GO:0003677">
    <property type="term" value="F:DNA binding"/>
    <property type="evidence" value="ECO:0007669"/>
    <property type="project" value="UniProtKB-KW"/>
</dbReference>
<dbReference type="InterPro" id="IPR000843">
    <property type="entry name" value="HTH_LacI"/>
</dbReference>
<sequence>MPASPRSPERRPPTILSIAAAAGVSKSVVSRVMRNEPGVSARSRQRVLNAAESLGYTPNAAARSLVQKRSNNIGVLVTDLHNPFFVEVLDGINRAAAEHGYRTIITTSSRDPLSESHALQQLIELRADAIVLAGPLGLGTELVADVAGRVPVASLEGSIRVPSVDLVLGDDHQGAQLAVEHLAALGHQRIALIDGGTAHAATRRRAGYEDAMRRLGLADQIHVAPGEFTEEGGYQGVHRLFSRPGPRPTAVFASNDLAAIGAINALESLDLRVPGDVSVVGYDNTWLAAMRHISLTTIDQPRPALGEVVVAALLRRIDQAGGEGRHRLLPPRLVVRATTAAPRPQD</sequence>
<proteinExistence type="predicted"/>
<protein>
    <submittedName>
        <fullName evidence="6">DNA-binding LacI/PurR family transcriptional regulator</fullName>
    </submittedName>
</protein>
<dbReference type="SMART" id="SM00354">
    <property type="entry name" value="HTH_LACI"/>
    <property type="match status" value="1"/>
</dbReference>
<dbReference type="Gene3D" id="3.40.50.2300">
    <property type="match status" value="2"/>
</dbReference>
<organism evidence="6 7">
    <name type="scientific">Amycolatopsis viridis</name>
    <dbReference type="NCBI Taxonomy" id="185678"/>
    <lineage>
        <taxon>Bacteria</taxon>
        <taxon>Bacillati</taxon>
        <taxon>Actinomycetota</taxon>
        <taxon>Actinomycetes</taxon>
        <taxon>Pseudonocardiales</taxon>
        <taxon>Pseudonocardiaceae</taxon>
        <taxon>Amycolatopsis</taxon>
    </lineage>
</organism>
<reference evidence="6 7" key="1">
    <citation type="submission" date="2020-03" db="EMBL/GenBank/DDBJ databases">
        <title>Sequencing the genomes of 1000 actinobacteria strains.</title>
        <authorList>
            <person name="Klenk H.-P."/>
        </authorList>
    </citation>
    <scope>NUCLEOTIDE SEQUENCE [LARGE SCALE GENOMIC DNA]</scope>
    <source>
        <strain evidence="6 7">DSM 45668</strain>
    </source>
</reference>
<dbReference type="Gene3D" id="1.10.260.40">
    <property type="entry name" value="lambda repressor-like DNA-binding domains"/>
    <property type="match status" value="1"/>
</dbReference>
<keyword evidence="3 6" id="KW-0238">DNA-binding</keyword>
<keyword evidence="2" id="KW-0805">Transcription regulation</keyword>
<dbReference type="InterPro" id="IPR001761">
    <property type="entry name" value="Peripla_BP/Lac1_sug-bd_dom"/>
</dbReference>
<evidence type="ECO:0000259" key="5">
    <source>
        <dbReference type="PROSITE" id="PS50932"/>
    </source>
</evidence>
<dbReference type="PANTHER" id="PTHR30146">
    <property type="entry name" value="LACI-RELATED TRANSCRIPTIONAL REPRESSOR"/>
    <property type="match status" value="1"/>
</dbReference>
<keyword evidence="1" id="KW-0678">Repressor</keyword>
<dbReference type="SUPFAM" id="SSF53822">
    <property type="entry name" value="Periplasmic binding protein-like I"/>
    <property type="match status" value="1"/>
</dbReference>
<dbReference type="Proteomes" id="UP000754495">
    <property type="component" value="Unassembled WGS sequence"/>
</dbReference>
<evidence type="ECO:0000256" key="3">
    <source>
        <dbReference type="ARBA" id="ARBA00023125"/>
    </source>
</evidence>
<name>A0ABX0SS35_9PSEU</name>
<comment type="caution">
    <text evidence="6">The sequence shown here is derived from an EMBL/GenBank/DDBJ whole genome shotgun (WGS) entry which is preliminary data.</text>
</comment>
<dbReference type="RefSeq" id="WP_208400005.1">
    <property type="nucleotide sequence ID" value="NZ_JAANOU010000001.1"/>
</dbReference>
<dbReference type="Pfam" id="PF00356">
    <property type="entry name" value="LacI"/>
    <property type="match status" value="1"/>
</dbReference>
<evidence type="ECO:0000313" key="6">
    <source>
        <dbReference type="EMBL" id="NIH78464.1"/>
    </source>
</evidence>
<dbReference type="EMBL" id="JAANOU010000001">
    <property type="protein sequence ID" value="NIH78464.1"/>
    <property type="molecule type" value="Genomic_DNA"/>
</dbReference>
<dbReference type="Pfam" id="PF00532">
    <property type="entry name" value="Peripla_BP_1"/>
    <property type="match status" value="1"/>
</dbReference>
<dbReference type="PROSITE" id="PS50932">
    <property type="entry name" value="HTH_LACI_2"/>
    <property type="match status" value="1"/>
</dbReference>
<accession>A0ABX0SS35</accession>
<evidence type="ECO:0000313" key="7">
    <source>
        <dbReference type="Proteomes" id="UP000754495"/>
    </source>
</evidence>
<evidence type="ECO:0000256" key="1">
    <source>
        <dbReference type="ARBA" id="ARBA00022491"/>
    </source>
</evidence>
<dbReference type="InterPro" id="IPR028082">
    <property type="entry name" value="Peripla_BP_I"/>
</dbReference>
<dbReference type="CDD" id="cd06267">
    <property type="entry name" value="PBP1_LacI_sugar_binding-like"/>
    <property type="match status" value="1"/>
</dbReference>
<evidence type="ECO:0000256" key="4">
    <source>
        <dbReference type="ARBA" id="ARBA00023163"/>
    </source>
</evidence>
<feature type="domain" description="HTH lacI-type" evidence="5">
    <location>
        <begin position="13"/>
        <end position="67"/>
    </location>
</feature>
<evidence type="ECO:0000256" key="2">
    <source>
        <dbReference type="ARBA" id="ARBA00023015"/>
    </source>
</evidence>
<dbReference type="PANTHER" id="PTHR30146:SF148">
    <property type="entry name" value="HTH-TYPE TRANSCRIPTIONAL REPRESSOR PURR-RELATED"/>
    <property type="match status" value="1"/>
</dbReference>